<dbReference type="InterPro" id="IPR034660">
    <property type="entry name" value="DinB/YfiT-like"/>
</dbReference>
<dbReference type="SUPFAM" id="SSF109854">
    <property type="entry name" value="DinB/YfiT-like putative metalloenzymes"/>
    <property type="match status" value="1"/>
</dbReference>
<keyword evidence="3" id="KW-1185">Reference proteome</keyword>
<evidence type="ECO:0000259" key="1">
    <source>
        <dbReference type="Pfam" id="PF11716"/>
    </source>
</evidence>
<accession>A0ABT9PAG1</accession>
<name>A0ABT9PAG1_9ACTN</name>
<dbReference type="InterPro" id="IPR024344">
    <property type="entry name" value="MDMPI_metal-binding"/>
</dbReference>
<evidence type="ECO:0000313" key="2">
    <source>
        <dbReference type="EMBL" id="MDP9829687.1"/>
    </source>
</evidence>
<protein>
    <submittedName>
        <fullName evidence="2">Uncharacterized protein (TIGR03083 family)</fullName>
    </submittedName>
</protein>
<dbReference type="Pfam" id="PF11716">
    <property type="entry name" value="MDMPI_N"/>
    <property type="match status" value="1"/>
</dbReference>
<organism evidence="2 3">
    <name type="scientific">Kineosporia succinea</name>
    <dbReference type="NCBI Taxonomy" id="84632"/>
    <lineage>
        <taxon>Bacteria</taxon>
        <taxon>Bacillati</taxon>
        <taxon>Actinomycetota</taxon>
        <taxon>Actinomycetes</taxon>
        <taxon>Kineosporiales</taxon>
        <taxon>Kineosporiaceae</taxon>
        <taxon>Kineosporia</taxon>
    </lineage>
</organism>
<dbReference type="RefSeq" id="WP_307248095.1">
    <property type="nucleotide sequence ID" value="NZ_JAUSQZ010000001.1"/>
</dbReference>
<feature type="domain" description="Mycothiol-dependent maleylpyruvate isomerase metal-binding" evidence="1">
    <location>
        <begin position="9"/>
        <end position="93"/>
    </location>
</feature>
<gene>
    <name evidence="2" type="ORF">J2S57_005436</name>
</gene>
<comment type="caution">
    <text evidence="2">The sequence shown here is derived from an EMBL/GenBank/DDBJ whole genome shotgun (WGS) entry which is preliminary data.</text>
</comment>
<dbReference type="Proteomes" id="UP001235712">
    <property type="component" value="Unassembled WGS sequence"/>
</dbReference>
<sequence>MRVHDLLVEQRRAVADVLASLPPEHMALPSLCSAWTIHEVAAHLTTYLRLAQPKIYLGIALTAGDLDRWNLILTRRAARRDDRALVGDLRRRAGSTCTIPFSGYDPVLADVVLHDLDIRRPLGIRRTIPEPALHIAFDHLAQRPVPGYAVGSRLSGLRLTAHDTGWCHGDGPVVTGSAEDLVLAMAGRPAGLAGLSGEGLPILRTRIRTATKAPVRERMLRVARVIVEPAPLSRRSRRAGLPT</sequence>
<reference evidence="2 3" key="1">
    <citation type="submission" date="2023-07" db="EMBL/GenBank/DDBJ databases">
        <title>Sequencing the genomes of 1000 actinobacteria strains.</title>
        <authorList>
            <person name="Klenk H.-P."/>
        </authorList>
    </citation>
    <scope>NUCLEOTIDE SEQUENCE [LARGE SCALE GENOMIC DNA]</scope>
    <source>
        <strain evidence="2 3">DSM 44388</strain>
    </source>
</reference>
<proteinExistence type="predicted"/>
<dbReference type="InterPro" id="IPR017517">
    <property type="entry name" value="Maleyloyr_isom"/>
</dbReference>
<dbReference type="NCBIfam" id="TIGR03083">
    <property type="entry name" value="maleylpyruvate isomerase family mycothiol-dependent enzyme"/>
    <property type="match status" value="1"/>
</dbReference>
<evidence type="ECO:0000313" key="3">
    <source>
        <dbReference type="Proteomes" id="UP001235712"/>
    </source>
</evidence>
<dbReference type="EMBL" id="JAUSQZ010000001">
    <property type="protein sequence ID" value="MDP9829687.1"/>
    <property type="molecule type" value="Genomic_DNA"/>
</dbReference>